<accession>A0A0C9ZS60</accession>
<dbReference type="STRING" id="930992.A0A0C9ZS60"/>
<feature type="compositionally biased region" description="Acidic residues" evidence="1">
    <location>
        <begin position="228"/>
        <end position="253"/>
    </location>
</feature>
<dbReference type="EMBL" id="KN836388">
    <property type="protein sequence ID" value="KIK32131.1"/>
    <property type="molecule type" value="Genomic_DNA"/>
</dbReference>
<protein>
    <submittedName>
        <fullName evidence="2">Unplaced genomic scaffold CY34scaffold_1257, whole genome shotgun sequence</fullName>
    </submittedName>
</protein>
<sequence>MGVAEQVVEGLASTSAAFLVSSSPVRSTNSLPTFIPIPMTPTRKRNHDLLKTEPESAKEQLYQDALHTAYDCETHYKSSLVSMQSTIVLQSMFCDRLSSQLAAQEEKKQNSKRGGQLVGDGLPRLLTGDEFYHRVVEHQRAAEEEEAGREARRMEREGRAELLKTWKEAEAARLVRNEVRRTAYRDQVKLWEAERDRAKLERQRPAWNKPKLGKLEAPLPRPTLNDPEASEEGQQDGSDEEDADGDESDGGSE</sequence>
<dbReference type="Proteomes" id="UP000054485">
    <property type="component" value="Unassembled WGS sequence"/>
</dbReference>
<dbReference type="AlphaFoldDB" id="A0A0C9ZS60"/>
<dbReference type="HOGENOM" id="CLU_061607_2_1_1"/>
<keyword evidence="3" id="KW-1185">Reference proteome</keyword>
<proteinExistence type="predicted"/>
<organism evidence="2 3">
    <name type="scientific">Suillus luteus UH-Slu-Lm8-n1</name>
    <dbReference type="NCBI Taxonomy" id="930992"/>
    <lineage>
        <taxon>Eukaryota</taxon>
        <taxon>Fungi</taxon>
        <taxon>Dikarya</taxon>
        <taxon>Basidiomycota</taxon>
        <taxon>Agaricomycotina</taxon>
        <taxon>Agaricomycetes</taxon>
        <taxon>Agaricomycetidae</taxon>
        <taxon>Boletales</taxon>
        <taxon>Suillineae</taxon>
        <taxon>Suillaceae</taxon>
        <taxon>Suillus</taxon>
    </lineage>
</organism>
<dbReference type="InParanoid" id="A0A0C9ZS60"/>
<evidence type="ECO:0000313" key="2">
    <source>
        <dbReference type="EMBL" id="KIK32131.1"/>
    </source>
</evidence>
<feature type="region of interest" description="Disordered" evidence="1">
    <location>
        <begin position="196"/>
        <end position="253"/>
    </location>
</feature>
<reference evidence="3" key="2">
    <citation type="submission" date="2015-01" db="EMBL/GenBank/DDBJ databases">
        <title>Evolutionary Origins and Diversification of the Mycorrhizal Mutualists.</title>
        <authorList>
            <consortium name="DOE Joint Genome Institute"/>
            <consortium name="Mycorrhizal Genomics Consortium"/>
            <person name="Kohler A."/>
            <person name="Kuo A."/>
            <person name="Nagy L.G."/>
            <person name="Floudas D."/>
            <person name="Copeland A."/>
            <person name="Barry K.W."/>
            <person name="Cichocki N."/>
            <person name="Veneault-Fourrey C."/>
            <person name="LaButti K."/>
            <person name="Lindquist E.A."/>
            <person name="Lipzen A."/>
            <person name="Lundell T."/>
            <person name="Morin E."/>
            <person name="Murat C."/>
            <person name="Riley R."/>
            <person name="Ohm R."/>
            <person name="Sun H."/>
            <person name="Tunlid A."/>
            <person name="Henrissat B."/>
            <person name="Grigoriev I.V."/>
            <person name="Hibbett D.S."/>
            <person name="Martin F."/>
        </authorList>
    </citation>
    <scope>NUCLEOTIDE SEQUENCE [LARGE SCALE GENOMIC DNA]</scope>
    <source>
        <strain evidence="3">UH-Slu-Lm8-n1</strain>
    </source>
</reference>
<name>A0A0C9ZS60_9AGAM</name>
<reference evidence="2 3" key="1">
    <citation type="submission" date="2014-04" db="EMBL/GenBank/DDBJ databases">
        <authorList>
            <consortium name="DOE Joint Genome Institute"/>
            <person name="Kuo A."/>
            <person name="Ruytinx J."/>
            <person name="Rineau F."/>
            <person name="Colpaert J."/>
            <person name="Kohler A."/>
            <person name="Nagy L.G."/>
            <person name="Floudas D."/>
            <person name="Copeland A."/>
            <person name="Barry K.W."/>
            <person name="Cichocki N."/>
            <person name="Veneault-Fourrey C."/>
            <person name="LaButti K."/>
            <person name="Lindquist E.A."/>
            <person name="Lipzen A."/>
            <person name="Lundell T."/>
            <person name="Morin E."/>
            <person name="Murat C."/>
            <person name="Sun H."/>
            <person name="Tunlid A."/>
            <person name="Henrissat B."/>
            <person name="Grigoriev I.V."/>
            <person name="Hibbett D.S."/>
            <person name="Martin F."/>
            <person name="Nordberg H.P."/>
            <person name="Cantor M.N."/>
            <person name="Hua S.X."/>
        </authorList>
    </citation>
    <scope>NUCLEOTIDE SEQUENCE [LARGE SCALE GENOMIC DNA]</scope>
    <source>
        <strain evidence="2 3">UH-Slu-Lm8-n1</strain>
    </source>
</reference>
<evidence type="ECO:0000313" key="3">
    <source>
        <dbReference type="Proteomes" id="UP000054485"/>
    </source>
</evidence>
<dbReference type="OrthoDB" id="3269232at2759"/>
<gene>
    <name evidence="2" type="ORF">CY34DRAFT_102187</name>
</gene>
<evidence type="ECO:0000256" key="1">
    <source>
        <dbReference type="SAM" id="MobiDB-lite"/>
    </source>
</evidence>